<sequence>MHEREFWELVDEVFGKAYGRSLVRDQTLDVLGGRSALQALADGVEPRVVWNVLCDHMQIGDPQRWGRGHNAPPMPAR</sequence>
<dbReference type="AlphaFoldDB" id="A0A430FMZ3"/>
<name>A0A430FMZ3_9BIFI</name>
<evidence type="ECO:0000313" key="2">
    <source>
        <dbReference type="Proteomes" id="UP000287533"/>
    </source>
</evidence>
<proteinExistence type="predicted"/>
<dbReference type="Proteomes" id="UP000287533">
    <property type="component" value="Unassembled WGS sequence"/>
</dbReference>
<organism evidence="1 2">
    <name type="scientific">Bifidobacterium goeldii</name>
    <dbReference type="NCBI Taxonomy" id="2306975"/>
    <lineage>
        <taxon>Bacteria</taxon>
        <taxon>Bacillati</taxon>
        <taxon>Actinomycetota</taxon>
        <taxon>Actinomycetes</taxon>
        <taxon>Bifidobacteriales</taxon>
        <taxon>Bifidobacteriaceae</taxon>
        <taxon>Bifidobacterium</taxon>
    </lineage>
</organism>
<dbReference type="InterPro" id="IPR021408">
    <property type="entry name" value="DUF3046"/>
</dbReference>
<keyword evidence="2" id="KW-1185">Reference proteome</keyword>
<dbReference type="OrthoDB" id="3215033at2"/>
<accession>A0A430FMZ3</accession>
<dbReference type="EMBL" id="QXGL01000001">
    <property type="protein sequence ID" value="RSX54186.1"/>
    <property type="molecule type" value="Genomic_DNA"/>
</dbReference>
<dbReference type="RefSeq" id="WP_125979444.1">
    <property type="nucleotide sequence ID" value="NZ_QXGL01000001.1"/>
</dbReference>
<dbReference type="Pfam" id="PF11248">
    <property type="entry name" value="DUF3046"/>
    <property type="match status" value="1"/>
</dbReference>
<gene>
    <name evidence="1" type="ORF">D2E25_0494</name>
</gene>
<protein>
    <recommendedName>
        <fullName evidence="3">Cytosolic protein</fullName>
    </recommendedName>
</protein>
<evidence type="ECO:0000313" key="1">
    <source>
        <dbReference type="EMBL" id="RSX54186.1"/>
    </source>
</evidence>
<comment type="caution">
    <text evidence="1">The sequence shown here is derived from an EMBL/GenBank/DDBJ whole genome shotgun (WGS) entry which is preliminary data.</text>
</comment>
<reference evidence="1 2" key="1">
    <citation type="submission" date="2018-09" db="EMBL/GenBank/DDBJ databases">
        <title>Characterization of the phylogenetic diversity of five novel species belonging to the genus Bifidobacterium.</title>
        <authorList>
            <person name="Lugli G.A."/>
            <person name="Duranti S."/>
            <person name="Milani C."/>
        </authorList>
    </citation>
    <scope>NUCLEOTIDE SEQUENCE [LARGE SCALE GENOMIC DNA]</scope>
    <source>
        <strain evidence="1 2">2034B</strain>
    </source>
</reference>
<evidence type="ECO:0008006" key="3">
    <source>
        <dbReference type="Google" id="ProtNLM"/>
    </source>
</evidence>